<evidence type="ECO:0000259" key="12">
    <source>
        <dbReference type="PROSITE" id="PS50268"/>
    </source>
</evidence>
<feature type="compositionally biased region" description="Acidic residues" evidence="11">
    <location>
        <begin position="1156"/>
        <end position="1172"/>
    </location>
</feature>
<feature type="domain" description="Cadherin" evidence="12">
    <location>
        <begin position="713"/>
        <end position="818"/>
    </location>
</feature>
<dbReference type="SUPFAM" id="SSF103647">
    <property type="entry name" value="TSP type-3 repeat"/>
    <property type="match status" value="2"/>
</dbReference>
<keyword evidence="10" id="KW-0472">Membrane</keyword>
<gene>
    <name evidence="13" type="ORF">BWK73_04325</name>
</gene>
<feature type="domain" description="Cadherin" evidence="12">
    <location>
        <begin position="963"/>
        <end position="1089"/>
    </location>
</feature>
<evidence type="ECO:0000256" key="3">
    <source>
        <dbReference type="ARBA" id="ARBA00022525"/>
    </source>
</evidence>
<dbReference type="GO" id="GO:0005509">
    <property type="term" value="F:calcium ion binding"/>
    <property type="evidence" value="ECO:0007669"/>
    <property type="project" value="InterPro"/>
</dbReference>
<keyword evidence="6" id="KW-0677">Repeat</keyword>
<dbReference type="Pfam" id="PF00028">
    <property type="entry name" value="Cadherin"/>
    <property type="match status" value="1"/>
</dbReference>
<dbReference type="InterPro" id="IPR050971">
    <property type="entry name" value="Cadherin-domain_protein"/>
</dbReference>
<dbReference type="GO" id="GO:0016020">
    <property type="term" value="C:membrane"/>
    <property type="evidence" value="ECO:0007669"/>
    <property type="project" value="UniProtKB-SubCell"/>
</dbReference>
<comment type="caution">
    <text evidence="13">The sequence shown here is derived from an EMBL/GenBank/DDBJ whole genome shotgun (WGS) entry which is preliminary data.</text>
</comment>
<feature type="compositionally biased region" description="Acidic residues" evidence="11">
    <location>
        <begin position="1089"/>
        <end position="1099"/>
    </location>
</feature>
<keyword evidence="5" id="KW-0732">Signal</keyword>
<evidence type="ECO:0000256" key="10">
    <source>
        <dbReference type="ARBA" id="ARBA00023136"/>
    </source>
</evidence>
<dbReference type="PROSITE" id="PS50268">
    <property type="entry name" value="CADHERIN_2"/>
    <property type="match status" value="3"/>
</dbReference>
<evidence type="ECO:0000313" key="14">
    <source>
        <dbReference type="Proteomes" id="UP000192491"/>
    </source>
</evidence>
<feature type="region of interest" description="Disordered" evidence="11">
    <location>
        <begin position="820"/>
        <end position="911"/>
    </location>
</feature>
<keyword evidence="9" id="KW-1133">Transmembrane helix</keyword>
<evidence type="ECO:0000256" key="1">
    <source>
        <dbReference type="ARBA" id="ARBA00004370"/>
    </source>
</evidence>
<evidence type="ECO:0000256" key="6">
    <source>
        <dbReference type="ARBA" id="ARBA00022737"/>
    </source>
</evidence>
<evidence type="ECO:0000256" key="8">
    <source>
        <dbReference type="ARBA" id="ARBA00022889"/>
    </source>
</evidence>
<feature type="region of interest" description="Disordered" evidence="11">
    <location>
        <begin position="1065"/>
        <end position="1381"/>
    </location>
</feature>
<evidence type="ECO:0000256" key="2">
    <source>
        <dbReference type="ARBA" id="ARBA00004613"/>
    </source>
</evidence>
<dbReference type="InterPro" id="IPR015919">
    <property type="entry name" value="Cadherin-like_sf"/>
</dbReference>
<keyword evidence="7" id="KW-0106">Calcium</keyword>
<evidence type="ECO:0000256" key="4">
    <source>
        <dbReference type="ARBA" id="ARBA00022692"/>
    </source>
</evidence>
<dbReference type="CDD" id="cd11304">
    <property type="entry name" value="Cadherin_repeat"/>
    <property type="match status" value="3"/>
</dbReference>
<name>A0A1Y1QYD9_9GAMM</name>
<dbReference type="PANTHER" id="PTHR24025">
    <property type="entry name" value="DESMOGLEIN FAMILY MEMBER"/>
    <property type="match status" value="1"/>
</dbReference>
<dbReference type="Gene3D" id="2.60.40.60">
    <property type="entry name" value="Cadherins"/>
    <property type="match status" value="3"/>
</dbReference>
<dbReference type="GO" id="GO:0007156">
    <property type="term" value="P:homophilic cell adhesion via plasma membrane adhesion molecules"/>
    <property type="evidence" value="ECO:0007669"/>
    <property type="project" value="InterPro"/>
</dbReference>
<keyword evidence="4" id="KW-0812">Transmembrane</keyword>
<keyword evidence="3" id="KW-0964">Secreted</keyword>
<dbReference type="GO" id="GO:0005911">
    <property type="term" value="C:cell-cell junction"/>
    <property type="evidence" value="ECO:0007669"/>
    <property type="project" value="TreeGrafter"/>
</dbReference>
<dbReference type="SMART" id="SM00112">
    <property type="entry name" value="CA"/>
    <property type="match status" value="2"/>
</dbReference>
<feature type="compositionally biased region" description="Basic and acidic residues" evidence="11">
    <location>
        <begin position="1252"/>
        <end position="1270"/>
    </location>
</feature>
<dbReference type="InterPro" id="IPR059100">
    <property type="entry name" value="TSP3_bac"/>
</dbReference>
<feature type="compositionally biased region" description="Basic and acidic residues" evidence="11">
    <location>
        <begin position="1359"/>
        <end position="1375"/>
    </location>
</feature>
<accession>A0A1Y1QYD9</accession>
<evidence type="ECO:0000256" key="9">
    <source>
        <dbReference type="ARBA" id="ARBA00022989"/>
    </source>
</evidence>
<feature type="compositionally biased region" description="Basic and acidic residues" evidence="11">
    <location>
        <begin position="1220"/>
        <end position="1231"/>
    </location>
</feature>
<feature type="compositionally biased region" description="Basic and acidic residues" evidence="11">
    <location>
        <begin position="1073"/>
        <end position="1087"/>
    </location>
</feature>
<dbReference type="Gene3D" id="4.10.1080.10">
    <property type="entry name" value="TSP type-3 repeat"/>
    <property type="match status" value="1"/>
</dbReference>
<dbReference type="InterPro" id="IPR028974">
    <property type="entry name" value="TSP_type-3_rpt"/>
</dbReference>
<protein>
    <recommendedName>
        <fullName evidence="12">Cadherin domain-containing protein</fullName>
    </recommendedName>
</protein>
<dbReference type="Pfam" id="PF18884">
    <property type="entry name" value="TSP3_bac"/>
    <property type="match status" value="3"/>
</dbReference>
<evidence type="ECO:0000313" key="13">
    <source>
        <dbReference type="EMBL" id="OQX16250.1"/>
    </source>
</evidence>
<proteinExistence type="predicted"/>
<dbReference type="PANTHER" id="PTHR24025:SF23">
    <property type="entry name" value="NEURAL-CADHERIN"/>
    <property type="match status" value="1"/>
</dbReference>
<dbReference type="EMBL" id="MTEJ01000006">
    <property type="protein sequence ID" value="OQX16250.1"/>
    <property type="molecule type" value="Genomic_DNA"/>
</dbReference>
<keyword evidence="8" id="KW-0130">Cell adhesion</keyword>
<evidence type="ECO:0000256" key="11">
    <source>
        <dbReference type="SAM" id="MobiDB-lite"/>
    </source>
</evidence>
<dbReference type="InterPro" id="IPR002126">
    <property type="entry name" value="Cadherin-like_dom"/>
</dbReference>
<organism evidence="13 14">
    <name type="scientific">Thiothrix lacustris</name>
    <dbReference type="NCBI Taxonomy" id="525917"/>
    <lineage>
        <taxon>Bacteria</taxon>
        <taxon>Pseudomonadati</taxon>
        <taxon>Pseudomonadota</taxon>
        <taxon>Gammaproteobacteria</taxon>
        <taxon>Thiotrichales</taxon>
        <taxon>Thiotrichaceae</taxon>
        <taxon>Thiothrix</taxon>
    </lineage>
</organism>
<evidence type="ECO:0000256" key="7">
    <source>
        <dbReference type="ARBA" id="ARBA00022837"/>
    </source>
</evidence>
<dbReference type="Proteomes" id="UP000192491">
    <property type="component" value="Unassembled WGS sequence"/>
</dbReference>
<sequence>MTNIACTSIAFAEGTKQWAPAASNDAALAIASTGYTFAAPGVPADNRLYIHIENPDSEVIYIGLSNNTQFTIRAPDGTVKHGPYTINNISSHAQAVAGPAAITSGGYPISSEAVFDPTGLTAGDYYIEFPNGTLITWFDITVANKGATPTAIDGRVWSKSWAVRAENAANPDPYGEPFAGTFYAYDSKNLTTKIDFDNSGLRPLYGQFSFNDTGTGNTGNKATDRQSVSGNHTNPQHKVFLNPPDPLVYPLGSQGQLQNLPLKIEDTNNTAIQVEATQSGRVEIILDINGDGSYTAATDRRLFADVVAGVNAVPWDGKDGADKIVTESQFPFKSMISYTQGETHFTAYDVEGLDNGFQVYTQTASGTVGPNLLFWDDSKISASAGNISPVTKVNTDTGNTVRQQWNNNAYGDLNTINTWWFAYRDYQTSIVKLLHATPVITSNEGGSTAAIRIREGISKVTTIAATDADIGDTLTYSISGGTNSALFNIDPLTNELNFITAPALGTYQVIVKVDDGTGRSDTQTLTVTVAKDTDGDELFDADDLDIDGDGIPNSEEGTADTDNDGISNQFDLDSDNDGIPDNIEAQTTAGYNPPSGTVAANGIDTAYGAGLAPVNTDGADTPDYLDTNADNSGTDDTAEAGITLAGADADGDGLDDAVDSDDASFGSANAGITDVLAAYPNNGTNVYWRLVNAAPVIPNPAAIDYVEKITAPVVDLAATDDANSEGNGLSYAITGGDDQSKFDLDTATGALTFKATPSFAAPADKDGNNTYLVEVAVADIEGVTTKKLLTITVLKDTDKDGIGDKNDLDLDGDGIPNSVEGTADFDGDGIPNQFDLDSDGDGIPDNIEAQTTAGFLPPSGVDANKNGIDDAYGAGLTPVDTESDSKPDYLDLDSENTGGDDNTEADLPPLSGVDADGDGLDDTIDTDDASFGPANAGITDVLAAYPKTGTEVNWRVPNTPPVFESPAAATFDENSTAVVLNVEVSDDKNTEAASGIGYSIVGSNDDARFTIDPKTGDIRFKLVPNYEVPVDKNKDNAYTLTVKACDSEGGCSEQTIIINVLDVDEDNDNDGLMDSKEAELGTDRWNPDTDGDGLNDGEEVNTLKTDPLKPDTDGDGLSDSDEVLKSKTDPLKADTDADGVNDGAEVGADPATPADTDADGTADAFDTDDDNDGTPTADEAPDANSDLNPDDARNTDGDLLPDYLDNDDDGDGVLSQYEDPTNKRDSDKDGIVDTLDDDDDNDGLLTEYEQADPNKDGNPADRRDTDKDGIADWLDTDDDGDGVLTQYEMADKDGNGNPTDATDTDADGKFNWLDVDDDNDGVLTKYEKPDADANGNPSDALDTDTDSKPNYLDSDDDGDSKLTVDEKADKNKDGNPLDAYDADADGIPSYLDPNEIPTVVLHVRGFLQGAYSTADDLMRDDLRKQGLIPAVQPYSNAVTSLGYTGAEALAPSLLTLDDNNAPVDWVVVELRSKTSPKTVVARAAAILQRDGDVADPQTNEAKLLIPNVVEGQYFVSLRHRNHLGVTTQDAMLLSPTLTAVDFTLVSQTVMGSNARLLGKDAALMWAGEANNNDSVIANGPGNDTNVVLGTVLMHPTNLLTNSNFRLKGYYVTDLNLDGISLYAGPSNDINLLLGNVLLHPSNSLMAANYILLGAIPK</sequence>
<feature type="region of interest" description="Disordered" evidence="11">
    <location>
        <begin position="212"/>
        <end position="236"/>
    </location>
</feature>
<dbReference type="SUPFAM" id="SSF49313">
    <property type="entry name" value="Cadherin-like"/>
    <property type="match status" value="3"/>
</dbReference>
<feature type="domain" description="Cadherin" evidence="12">
    <location>
        <begin position="460"/>
        <end position="539"/>
    </location>
</feature>
<feature type="region of interest" description="Disordered" evidence="11">
    <location>
        <begin position="542"/>
        <end position="575"/>
    </location>
</feature>
<evidence type="ECO:0000256" key="5">
    <source>
        <dbReference type="ARBA" id="ARBA00022729"/>
    </source>
</evidence>
<comment type="subcellular location">
    <subcellularLocation>
        <location evidence="1">Membrane</location>
    </subcellularLocation>
    <subcellularLocation>
        <location evidence="2">Secreted</location>
    </subcellularLocation>
</comment>
<reference evidence="13 14" key="1">
    <citation type="submission" date="2017-01" db="EMBL/GenBank/DDBJ databases">
        <title>Novel large sulfur bacteria in the metagenomes of groundwater-fed chemosynthetic microbial mats in the Lake Huron basin.</title>
        <authorList>
            <person name="Sharrar A.M."/>
            <person name="Flood B.E."/>
            <person name="Bailey J.V."/>
            <person name="Jones D.S."/>
            <person name="Biddanda B."/>
            <person name="Ruberg S.A."/>
            <person name="Marcus D.N."/>
            <person name="Dick G.J."/>
        </authorList>
    </citation>
    <scope>NUCLEOTIDE SEQUENCE [LARGE SCALE GENOMIC DNA]</scope>
    <source>
        <strain evidence="13">A8</strain>
    </source>
</reference>
<feature type="compositionally biased region" description="Basic and acidic residues" evidence="11">
    <location>
        <begin position="1122"/>
        <end position="1135"/>
    </location>
</feature>